<proteinExistence type="predicted"/>
<organism evidence="2 3">
    <name type="scientific">Alicyclobacillus cycloheptanicus</name>
    <dbReference type="NCBI Taxonomy" id="1457"/>
    <lineage>
        <taxon>Bacteria</taxon>
        <taxon>Bacillati</taxon>
        <taxon>Bacillota</taxon>
        <taxon>Bacilli</taxon>
        <taxon>Bacillales</taxon>
        <taxon>Alicyclobacillaceae</taxon>
        <taxon>Alicyclobacillus</taxon>
    </lineage>
</organism>
<feature type="compositionally biased region" description="Polar residues" evidence="1">
    <location>
        <begin position="231"/>
        <end position="240"/>
    </location>
</feature>
<dbReference type="Proteomes" id="UP001232973">
    <property type="component" value="Unassembled WGS sequence"/>
</dbReference>
<sequence length="260" mass="29614">MANEDQTIFRHPHNRENPYAQIARATLQDTRLSWKSRGLLAYLLSLPTDWEISFAHLVKQAPDGKTSLQTAIKELQTYGYLEKKSIRDKRGRITKWENIIREVPLEALDHPDPDFRDQENLDVDTPDVDNKPQQKTYSNVHISRTKDRDNKQDTVVVNSDVLKEVIRAVEQELGVSVTSLVSRFPTWVAQYGEQRLIDCARYVKEKQMDFPIGAFRSAVEKKWDLQGGDNSGTSRNNGTHSRGKGKGLTPSTDIEPGIVN</sequence>
<dbReference type="RefSeq" id="WP_274456615.1">
    <property type="nucleotide sequence ID" value="NZ_CP067097.1"/>
</dbReference>
<feature type="region of interest" description="Disordered" evidence="1">
    <location>
        <begin position="110"/>
        <end position="139"/>
    </location>
</feature>
<reference evidence="2 3" key="1">
    <citation type="submission" date="2023-07" db="EMBL/GenBank/DDBJ databases">
        <title>Genomic Encyclopedia of Type Strains, Phase IV (KMG-IV): sequencing the most valuable type-strain genomes for metagenomic binning, comparative biology and taxonomic classification.</title>
        <authorList>
            <person name="Goeker M."/>
        </authorList>
    </citation>
    <scope>NUCLEOTIDE SEQUENCE [LARGE SCALE GENOMIC DNA]</scope>
    <source>
        <strain evidence="2 3">DSM 4006</strain>
    </source>
</reference>
<keyword evidence="3" id="KW-1185">Reference proteome</keyword>
<feature type="region of interest" description="Disordered" evidence="1">
    <location>
        <begin position="225"/>
        <end position="260"/>
    </location>
</feature>
<protein>
    <recommendedName>
        <fullName evidence="4">Helix-turn-helix domain-containing protein</fullName>
    </recommendedName>
</protein>
<feature type="compositionally biased region" description="Basic and acidic residues" evidence="1">
    <location>
        <begin position="110"/>
        <end position="119"/>
    </location>
</feature>
<gene>
    <name evidence="2" type="ORF">J2S03_002514</name>
</gene>
<accession>A0ABT9XK15</accession>
<name>A0ABT9XK15_9BACL</name>
<comment type="caution">
    <text evidence="2">The sequence shown here is derived from an EMBL/GenBank/DDBJ whole genome shotgun (WGS) entry which is preliminary data.</text>
</comment>
<evidence type="ECO:0000256" key="1">
    <source>
        <dbReference type="SAM" id="MobiDB-lite"/>
    </source>
</evidence>
<evidence type="ECO:0008006" key="4">
    <source>
        <dbReference type="Google" id="ProtNLM"/>
    </source>
</evidence>
<dbReference type="EMBL" id="JAUSTP010000021">
    <property type="protein sequence ID" value="MDQ0190647.1"/>
    <property type="molecule type" value="Genomic_DNA"/>
</dbReference>
<evidence type="ECO:0000313" key="3">
    <source>
        <dbReference type="Proteomes" id="UP001232973"/>
    </source>
</evidence>
<evidence type="ECO:0000313" key="2">
    <source>
        <dbReference type="EMBL" id="MDQ0190647.1"/>
    </source>
</evidence>